<accession>A0AAV9MUR0</accession>
<dbReference type="PROSITE" id="PS50213">
    <property type="entry name" value="FAS1"/>
    <property type="match status" value="2"/>
</dbReference>
<evidence type="ECO:0000259" key="3">
    <source>
        <dbReference type="PROSITE" id="PS50213"/>
    </source>
</evidence>
<dbReference type="InterPro" id="IPR050904">
    <property type="entry name" value="Adhesion/Biosynth-related"/>
</dbReference>
<proteinExistence type="predicted"/>
<gene>
    <name evidence="4" type="ORF">LTR84_009212</name>
</gene>
<dbReference type="InterPro" id="IPR000782">
    <property type="entry name" value="FAS1_domain"/>
</dbReference>
<feature type="domain" description="FAS1" evidence="3">
    <location>
        <begin position="210"/>
        <end position="336"/>
    </location>
</feature>
<keyword evidence="2" id="KW-0732">Signal</keyword>
<dbReference type="PANTHER" id="PTHR10900:SF77">
    <property type="entry name" value="FI19380P1"/>
    <property type="match status" value="1"/>
</dbReference>
<name>A0AAV9MUR0_9EURO</name>
<evidence type="ECO:0000256" key="1">
    <source>
        <dbReference type="SAM" id="MobiDB-lite"/>
    </source>
</evidence>
<dbReference type="RefSeq" id="XP_064700978.1">
    <property type="nucleotide sequence ID" value="XM_064852753.1"/>
</dbReference>
<dbReference type="GO" id="GO:0000329">
    <property type="term" value="C:fungal-type vacuole membrane"/>
    <property type="evidence" value="ECO:0007669"/>
    <property type="project" value="TreeGrafter"/>
</dbReference>
<dbReference type="InterPro" id="IPR036378">
    <property type="entry name" value="FAS1_dom_sf"/>
</dbReference>
<keyword evidence="5" id="KW-1185">Reference proteome</keyword>
<sequence>MELTRSGLHYVFAIFTLLSVASAQTFLEAISQYPQLANFTELMTNNPGLAGALLTSNATSLTRTTVLVPDNSAFDKLQRLLGVPVGSLSVSQLEPVLSYHILVNELTTDNFTVANGTTEPTFLTGPLYNNRSAGDALGSSGAEGDPKNGQVVFIEAKDEPNAARRFTVRQLPQPDVEVQGGLGHIINLTSVNGAWDGGVFQIVDNFLDLPLNCTDTIRRWKMFGFSSSLSRTGLGAPLDITRNVTCLTPNDDAFKAAGSPNVTASIFDLQQLTLFHIIDQPLYTNFLEDGQEYITFSNQTVRVTIRDGAIFVNDAKIIHSNVMTNNGVMHVLDKFMTPLDQDRNSTTSSSTRTASSTTSSTGGPSALPQPSTSTTSSASAATASASSVAGTPSKLLSQASWSLGFLGLIAGFLL</sequence>
<dbReference type="EMBL" id="JAVRRD010000037">
    <property type="protein sequence ID" value="KAK5045349.1"/>
    <property type="molecule type" value="Genomic_DNA"/>
</dbReference>
<reference evidence="4 5" key="1">
    <citation type="submission" date="2023-08" db="EMBL/GenBank/DDBJ databases">
        <title>Black Yeasts Isolated from many extreme environments.</title>
        <authorList>
            <person name="Coleine C."/>
            <person name="Stajich J.E."/>
            <person name="Selbmann L."/>
        </authorList>
    </citation>
    <scope>NUCLEOTIDE SEQUENCE [LARGE SCALE GENOMIC DNA]</scope>
    <source>
        <strain evidence="4 5">CCFEE 5792</strain>
    </source>
</reference>
<dbReference type="AlphaFoldDB" id="A0AAV9MUR0"/>
<dbReference type="GeneID" id="89977372"/>
<dbReference type="PANTHER" id="PTHR10900">
    <property type="entry name" value="PERIOSTIN-RELATED"/>
    <property type="match status" value="1"/>
</dbReference>
<feature type="compositionally biased region" description="Low complexity" evidence="1">
    <location>
        <begin position="345"/>
        <end position="378"/>
    </location>
</feature>
<feature type="domain" description="FAS1" evidence="3">
    <location>
        <begin position="23"/>
        <end position="190"/>
    </location>
</feature>
<feature type="signal peptide" evidence="2">
    <location>
        <begin position="1"/>
        <end position="23"/>
    </location>
</feature>
<dbReference type="Pfam" id="PF02469">
    <property type="entry name" value="Fasciclin"/>
    <property type="match status" value="2"/>
</dbReference>
<dbReference type="SUPFAM" id="SSF82153">
    <property type="entry name" value="FAS1 domain"/>
    <property type="match status" value="2"/>
</dbReference>
<dbReference type="GO" id="GO:0016236">
    <property type="term" value="P:macroautophagy"/>
    <property type="evidence" value="ECO:0007669"/>
    <property type="project" value="TreeGrafter"/>
</dbReference>
<feature type="region of interest" description="Disordered" evidence="1">
    <location>
        <begin position="340"/>
        <end position="378"/>
    </location>
</feature>
<protein>
    <recommendedName>
        <fullName evidence="3">FAS1 domain-containing protein</fullName>
    </recommendedName>
</protein>
<evidence type="ECO:0000313" key="5">
    <source>
        <dbReference type="Proteomes" id="UP001358417"/>
    </source>
</evidence>
<comment type="caution">
    <text evidence="4">The sequence shown here is derived from an EMBL/GenBank/DDBJ whole genome shotgun (WGS) entry which is preliminary data.</text>
</comment>
<dbReference type="Gene3D" id="2.30.180.10">
    <property type="entry name" value="FAS1 domain"/>
    <property type="match status" value="2"/>
</dbReference>
<evidence type="ECO:0000313" key="4">
    <source>
        <dbReference type="EMBL" id="KAK5045349.1"/>
    </source>
</evidence>
<dbReference type="Proteomes" id="UP001358417">
    <property type="component" value="Unassembled WGS sequence"/>
</dbReference>
<dbReference type="SMART" id="SM00554">
    <property type="entry name" value="FAS1"/>
    <property type="match status" value="2"/>
</dbReference>
<evidence type="ECO:0000256" key="2">
    <source>
        <dbReference type="SAM" id="SignalP"/>
    </source>
</evidence>
<feature type="chain" id="PRO_5043429430" description="FAS1 domain-containing protein" evidence="2">
    <location>
        <begin position="24"/>
        <end position="414"/>
    </location>
</feature>
<organism evidence="4 5">
    <name type="scientific">Exophiala bonariae</name>
    <dbReference type="NCBI Taxonomy" id="1690606"/>
    <lineage>
        <taxon>Eukaryota</taxon>
        <taxon>Fungi</taxon>
        <taxon>Dikarya</taxon>
        <taxon>Ascomycota</taxon>
        <taxon>Pezizomycotina</taxon>
        <taxon>Eurotiomycetes</taxon>
        <taxon>Chaetothyriomycetidae</taxon>
        <taxon>Chaetothyriales</taxon>
        <taxon>Herpotrichiellaceae</taxon>
        <taxon>Exophiala</taxon>
    </lineage>
</organism>